<dbReference type="Proteomes" id="UP000027073">
    <property type="component" value="Unassembled WGS sequence"/>
</dbReference>
<sequence>MPRRRKVKCDGAKPICGACSRSLGTFSDCEYAEAGRSQTQIMEETIALIESRIRELESPESPNHSVTLQNPYPLAGLSTSAVSSGMNINMDMFLGSVAWAQPPAYDAEPPAAIMQALAHTFVHHSTEIGGFLDTARLLEAVDHPDADARPIPALMVAVYLWGIRLSDSAEFNDYEGLYLSRAVDQAAQSLPLDRPRKVLQKIQAEILLAYYFFSKGRNIEGRYHTSIAVGLVLGSQLHKYGGSEQAALVAPSDIPFNSPGFTIDTPWPSDTYGDIALQPIPLSKGTIQKFLREPAAAEGRSNKAFLAKAAVLLERASYLHSQYRPDAPENEAAGLKNGIPILDNVIGGYLASGLPRLDQAFNPSDRMNITLAHTIIHAARIKLQSIRVLGCDVASRKKVLQAAGGMLEVINQSRVQDAEFVNPIFGHLWTICALAYISEIGRMRSGDSVADVTENHLLQNVDKLVKLVGKFADRFCWKGEGIFVPCMNYSLNANHDAHNKACWKQLKQKGLISEFSLEEALRV</sequence>
<dbReference type="InterPro" id="IPR036864">
    <property type="entry name" value="Zn2-C6_fun-type_DNA-bd_sf"/>
</dbReference>
<dbReference type="HOGENOM" id="CLU_022337_1_0_1"/>
<dbReference type="AlphaFoldDB" id="A0A067NE95"/>
<dbReference type="OrthoDB" id="2309723at2759"/>
<evidence type="ECO:0000256" key="4">
    <source>
        <dbReference type="ARBA" id="ARBA00023163"/>
    </source>
</evidence>
<dbReference type="STRING" id="1137138.A0A067NE95"/>
<dbReference type="Pfam" id="PF00172">
    <property type="entry name" value="Zn_clus"/>
    <property type="match status" value="1"/>
</dbReference>
<comment type="subcellular location">
    <subcellularLocation>
        <location evidence="1">Nucleus</location>
    </subcellularLocation>
</comment>
<dbReference type="CDD" id="cd00067">
    <property type="entry name" value="GAL4"/>
    <property type="match status" value="1"/>
</dbReference>
<evidence type="ECO:0000256" key="5">
    <source>
        <dbReference type="ARBA" id="ARBA00023242"/>
    </source>
</evidence>
<keyword evidence="4" id="KW-0804">Transcription</keyword>
<evidence type="ECO:0000256" key="2">
    <source>
        <dbReference type="ARBA" id="ARBA00022723"/>
    </source>
</evidence>
<proteinExistence type="predicted"/>
<keyword evidence="5" id="KW-0539">Nucleus</keyword>
<reference evidence="8" key="1">
    <citation type="journal article" date="2014" name="Proc. Natl. Acad. Sci. U.S.A.">
        <title>Extensive sampling of basidiomycete genomes demonstrates inadequacy of the white-rot/brown-rot paradigm for wood decay fungi.</title>
        <authorList>
            <person name="Riley R."/>
            <person name="Salamov A.A."/>
            <person name="Brown D.W."/>
            <person name="Nagy L.G."/>
            <person name="Floudas D."/>
            <person name="Held B.W."/>
            <person name="Levasseur A."/>
            <person name="Lombard V."/>
            <person name="Morin E."/>
            <person name="Otillar R."/>
            <person name="Lindquist E.A."/>
            <person name="Sun H."/>
            <person name="LaButti K.M."/>
            <person name="Schmutz J."/>
            <person name="Jabbour D."/>
            <person name="Luo H."/>
            <person name="Baker S.E."/>
            <person name="Pisabarro A.G."/>
            <person name="Walton J.D."/>
            <person name="Blanchette R.A."/>
            <person name="Henrissat B."/>
            <person name="Martin F."/>
            <person name="Cullen D."/>
            <person name="Hibbett D.S."/>
            <person name="Grigoriev I.V."/>
        </authorList>
    </citation>
    <scope>NUCLEOTIDE SEQUENCE [LARGE SCALE GENOMIC DNA]</scope>
    <source>
        <strain evidence="8">PC15</strain>
    </source>
</reference>
<evidence type="ECO:0000256" key="1">
    <source>
        <dbReference type="ARBA" id="ARBA00004123"/>
    </source>
</evidence>
<dbReference type="VEuPathDB" id="FungiDB:PLEOSDRAFT_1084254"/>
<protein>
    <recommendedName>
        <fullName evidence="6">Zn(2)-C6 fungal-type domain-containing protein</fullName>
    </recommendedName>
</protein>
<gene>
    <name evidence="7" type="ORF">PLEOSDRAFT_1084254</name>
</gene>
<dbReference type="PANTHER" id="PTHR47338">
    <property type="entry name" value="ZN(II)2CYS6 TRANSCRIPTION FACTOR (EUROFUNG)-RELATED"/>
    <property type="match status" value="1"/>
</dbReference>
<dbReference type="CDD" id="cd12148">
    <property type="entry name" value="fungal_TF_MHR"/>
    <property type="match status" value="1"/>
</dbReference>
<name>A0A067NE95_PLEO1</name>
<dbReference type="InterPro" id="IPR001138">
    <property type="entry name" value="Zn2Cys6_DnaBD"/>
</dbReference>
<dbReference type="GO" id="GO:0000981">
    <property type="term" value="F:DNA-binding transcription factor activity, RNA polymerase II-specific"/>
    <property type="evidence" value="ECO:0007669"/>
    <property type="project" value="InterPro"/>
</dbReference>
<dbReference type="PANTHER" id="PTHR47338:SF29">
    <property type="entry name" value="ZN(2)-C6 FUNGAL-TYPE DOMAIN-CONTAINING PROTEIN"/>
    <property type="match status" value="1"/>
</dbReference>
<dbReference type="GO" id="GO:0008270">
    <property type="term" value="F:zinc ion binding"/>
    <property type="evidence" value="ECO:0007669"/>
    <property type="project" value="InterPro"/>
</dbReference>
<dbReference type="GO" id="GO:0005634">
    <property type="term" value="C:nucleus"/>
    <property type="evidence" value="ECO:0007669"/>
    <property type="project" value="UniProtKB-SubCell"/>
</dbReference>
<evidence type="ECO:0000313" key="7">
    <source>
        <dbReference type="EMBL" id="KDQ26313.1"/>
    </source>
</evidence>
<evidence type="ECO:0000256" key="3">
    <source>
        <dbReference type="ARBA" id="ARBA00023015"/>
    </source>
</evidence>
<feature type="domain" description="Zn(2)-C6 fungal-type" evidence="6">
    <location>
        <begin position="3"/>
        <end position="33"/>
    </location>
</feature>
<dbReference type="InterPro" id="IPR050815">
    <property type="entry name" value="TF_fung"/>
</dbReference>
<dbReference type="InParanoid" id="A0A067NE95"/>
<dbReference type="Gene3D" id="4.10.240.10">
    <property type="entry name" value="Zn(2)-C6 fungal-type DNA-binding domain"/>
    <property type="match status" value="1"/>
</dbReference>
<dbReference type="EMBL" id="KL198009">
    <property type="protein sequence ID" value="KDQ26313.1"/>
    <property type="molecule type" value="Genomic_DNA"/>
</dbReference>
<accession>A0A067NE95</accession>
<evidence type="ECO:0000313" key="8">
    <source>
        <dbReference type="Proteomes" id="UP000027073"/>
    </source>
</evidence>
<keyword evidence="2" id="KW-0479">Metal-binding</keyword>
<evidence type="ECO:0000259" key="6">
    <source>
        <dbReference type="Pfam" id="PF00172"/>
    </source>
</evidence>
<keyword evidence="3" id="KW-0805">Transcription regulation</keyword>
<organism evidence="7 8">
    <name type="scientific">Pleurotus ostreatus (strain PC15)</name>
    <name type="common">Oyster mushroom</name>
    <dbReference type="NCBI Taxonomy" id="1137138"/>
    <lineage>
        <taxon>Eukaryota</taxon>
        <taxon>Fungi</taxon>
        <taxon>Dikarya</taxon>
        <taxon>Basidiomycota</taxon>
        <taxon>Agaricomycotina</taxon>
        <taxon>Agaricomycetes</taxon>
        <taxon>Agaricomycetidae</taxon>
        <taxon>Agaricales</taxon>
        <taxon>Pleurotineae</taxon>
        <taxon>Pleurotaceae</taxon>
        <taxon>Pleurotus</taxon>
    </lineage>
</organism>